<keyword evidence="2" id="KW-0472">Membrane</keyword>
<dbReference type="GO" id="GO:0005886">
    <property type="term" value="C:plasma membrane"/>
    <property type="evidence" value="ECO:0007669"/>
    <property type="project" value="TreeGrafter"/>
</dbReference>
<dbReference type="GO" id="GO:0009247">
    <property type="term" value="P:glycolipid biosynthetic process"/>
    <property type="evidence" value="ECO:0007669"/>
    <property type="project" value="TreeGrafter"/>
</dbReference>
<organism evidence="4 5">
    <name type="scientific">Aspergillus violaceofuscus (strain CBS 115571)</name>
    <dbReference type="NCBI Taxonomy" id="1450538"/>
    <lineage>
        <taxon>Eukaryota</taxon>
        <taxon>Fungi</taxon>
        <taxon>Dikarya</taxon>
        <taxon>Ascomycota</taxon>
        <taxon>Pezizomycotina</taxon>
        <taxon>Eurotiomycetes</taxon>
        <taxon>Eurotiomycetidae</taxon>
        <taxon>Eurotiales</taxon>
        <taxon>Aspergillaceae</taxon>
        <taxon>Aspergillus</taxon>
    </lineage>
</organism>
<dbReference type="GO" id="GO:0005739">
    <property type="term" value="C:mitochondrion"/>
    <property type="evidence" value="ECO:0007669"/>
    <property type="project" value="TreeGrafter"/>
</dbReference>
<dbReference type="PANTHER" id="PTHR12286">
    <property type="entry name" value="SACCHAROPINE DEHYDROGENASE-LIKE OXIDOREDUCTASE"/>
    <property type="match status" value="1"/>
</dbReference>
<proteinExistence type="inferred from homology"/>
<evidence type="ECO:0000259" key="3">
    <source>
        <dbReference type="Pfam" id="PF03435"/>
    </source>
</evidence>
<dbReference type="SUPFAM" id="SSF51735">
    <property type="entry name" value="NAD(P)-binding Rossmann-fold domains"/>
    <property type="match status" value="1"/>
</dbReference>
<keyword evidence="5" id="KW-1185">Reference proteome</keyword>
<evidence type="ECO:0000313" key="5">
    <source>
        <dbReference type="Proteomes" id="UP000249829"/>
    </source>
</evidence>
<feature type="transmembrane region" description="Helical" evidence="2">
    <location>
        <begin position="276"/>
        <end position="298"/>
    </location>
</feature>
<keyword evidence="2" id="KW-0812">Transmembrane</keyword>
<name>A0A2V5H5A2_ASPV1</name>
<dbReference type="InterPro" id="IPR036291">
    <property type="entry name" value="NAD(P)-bd_dom_sf"/>
</dbReference>
<dbReference type="EMBL" id="KZ825159">
    <property type="protein sequence ID" value="PYI17212.1"/>
    <property type="molecule type" value="Genomic_DNA"/>
</dbReference>
<dbReference type="Pfam" id="PF03435">
    <property type="entry name" value="Sacchrp_dh_NADP"/>
    <property type="match status" value="1"/>
</dbReference>
<protein>
    <recommendedName>
        <fullName evidence="3">Saccharopine dehydrogenase NADP binding domain-containing protein</fullName>
    </recommendedName>
</protein>
<feature type="domain" description="Saccharopine dehydrogenase NADP binding" evidence="3">
    <location>
        <begin position="4"/>
        <end position="134"/>
    </location>
</feature>
<sequence>MYSILLLGATGYTGTLCAKFIAEHYPTNVHWCIGGRSEQKLRALARELRELYPDRVQPGIELVELTKESLESVVRKAEVVVNGVGPFHRFSTPIVEACSREGTHYLDFSTETLWIAELIEKYEDAASESGAVIIPGISPTAPADLLAWLITKATRERYSRGPGEIVSAGKLSIKAMTPGSLTTVLDSFTTWGASWYLSGNSGSWVLTSRKQPPRLVPKSPLLSRTLGYRLNPVLGPLTTSFTGPGNAAVVHRSAAQNPELYGEDFQYKEYLPATGIWNAIFIHCATKIFLLLLWIPLVRGLVRKLMASTDGDLPDQEVLRRAERAEYRAVGGIGGLKGTEKGVIEASLLREGALYEFTALLTCVGARVLLERKSKESGEEPARKGGFFTPSFLGMEYVDGLRDAGVQIEMRSADGKAY</sequence>
<dbReference type="AlphaFoldDB" id="A0A2V5H5A2"/>
<reference evidence="4 5" key="1">
    <citation type="submission" date="2018-02" db="EMBL/GenBank/DDBJ databases">
        <title>The genomes of Aspergillus section Nigri reveals drivers in fungal speciation.</title>
        <authorList>
            <consortium name="DOE Joint Genome Institute"/>
            <person name="Vesth T.C."/>
            <person name="Nybo J."/>
            <person name="Theobald S."/>
            <person name="Brandl J."/>
            <person name="Frisvad J.C."/>
            <person name="Nielsen K.F."/>
            <person name="Lyhne E.K."/>
            <person name="Kogle M.E."/>
            <person name="Kuo A."/>
            <person name="Riley R."/>
            <person name="Clum A."/>
            <person name="Nolan M."/>
            <person name="Lipzen A."/>
            <person name="Salamov A."/>
            <person name="Henrissat B."/>
            <person name="Wiebenga A."/>
            <person name="De vries R.P."/>
            <person name="Grigoriev I.V."/>
            <person name="Mortensen U.H."/>
            <person name="Andersen M.R."/>
            <person name="Baker S.E."/>
        </authorList>
    </citation>
    <scope>NUCLEOTIDE SEQUENCE [LARGE SCALE GENOMIC DNA]</scope>
    <source>
        <strain evidence="4 5">CBS 115571</strain>
    </source>
</reference>
<dbReference type="Gene3D" id="3.40.50.720">
    <property type="entry name" value="NAD(P)-binding Rossmann-like Domain"/>
    <property type="match status" value="1"/>
</dbReference>
<evidence type="ECO:0000256" key="1">
    <source>
        <dbReference type="ARBA" id="ARBA00038048"/>
    </source>
</evidence>
<dbReference type="Proteomes" id="UP000249829">
    <property type="component" value="Unassembled WGS sequence"/>
</dbReference>
<comment type="similarity">
    <text evidence="1">Belongs to the saccharopine dehydrogenase family.</text>
</comment>
<evidence type="ECO:0000256" key="2">
    <source>
        <dbReference type="SAM" id="Phobius"/>
    </source>
</evidence>
<dbReference type="OMA" id="INTEWCI"/>
<dbReference type="InterPro" id="IPR051276">
    <property type="entry name" value="Saccharopine_DH-like_oxidrdct"/>
</dbReference>
<dbReference type="PANTHER" id="PTHR12286:SF5">
    <property type="entry name" value="SACCHAROPINE DEHYDROGENASE-LIKE OXIDOREDUCTASE"/>
    <property type="match status" value="1"/>
</dbReference>
<dbReference type="InterPro" id="IPR005097">
    <property type="entry name" value="Sacchrp_dh_NADP-bd"/>
</dbReference>
<gene>
    <name evidence="4" type="ORF">BO99DRAFT_463680</name>
</gene>
<accession>A0A2V5H5A2</accession>
<dbReference type="GO" id="GO:0005811">
    <property type="term" value="C:lipid droplet"/>
    <property type="evidence" value="ECO:0007669"/>
    <property type="project" value="TreeGrafter"/>
</dbReference>
<keyword evidence="2" id="KW-1133">Transmembrane helix</keyword>
<evidence type="ECO:0000313" key="4">
    <source>
        <dbReference type="EMBL" id="PYI17212.1"/>
    </source>
</evidence>